<dbReference type="GO" id="GO:0004519">
    <property type="term" value="F:endonuclease activity"/>
    <property type="evidence" value="ECO:0007669"/>
    <property type="project" value="UniProtKB-KW"/>
</dbReference>
<dbReference type="Gene3D" id="1.10.10.10">
    <property type="entry name" value="Winged helix-like DNA-binding domain superfamily/Winged helix DNA-binding domain"/>
    <property type="match status" value="1"/>
</dbReference>
<dbReference type="RefSeq" id="YP_009206717.1">
    <property type="nucleotide sequence ID" value="NC_028888.1"/>
</dbReference>
<evidence type="ECO:0000259" key="2">
    <source>
        <dbReference type="Pfam" id="PF22083"/>
    </source>
</evidence>
<dbReference type="InterPro" id="IPR044925">
    <property type="entry name" value="His-Me_finger_sf"/>
</dbReference>
<keyword evidence="3" id="KW-0255">Endonuclease</keyword>
<feature type="domain" description="DNA endonuclease I-HmuI-like NUMOD-like" evidence="2">
    <location>
        <begin position="132"/>
        <end position="177"/>
    </location>
</feature>
<dbReference type="Proteomes" id="UP000201898">
    <property type="component" value="Segment"/>
</dbReference>
<reference evidence="3 4" key="1">
    <citation type="journal article" date="2016" name="Appl. Environ. Microbiol.">
        <title>Genomic Diversity of Phages Infecting Probiotic Strains of Lactobacillus paracasei.</title>
        <authorList>
            <person name="Mercanti D.J."/>
            <person name="Rousseau G.M."/>
            <person name="Capra M.L."/>
            <person name="Quiberoni A."/>
            <person name="Tremblay D.M."/>
            <person name="Labrie S.J."/>
            <person name="Moineau S."/>
        </authorList>
    </citation>
    <scope>NUCLEOTIDE SEQUENCE [LARGE SCALE GENOMIC DNA]</scope>
</reference>
<protein>
    <submittedName>
        <fullName evidence="3">HNH homing endonuclease</fullName>
    </submittedName>
</protein>
<dbReference type="SUPFAM" id="SSF54060">
    <property type="entry name" value="His-Me finger endonucleases"/>
    <property type="match status" value="1"/>
</dbReference>
<dbReference type="OrthoDB" id="21336at10239"/>
<evidence type="ECO:0000313" key="3">
    <source>
        <dbReference type="EMBL" id="ALJ97771.1"/>
    </source>
</evidence>
<sequence length="184" mass="20912">MSSIEIWKDIEGFEGLYQVSNMGRVRSLDRKDRMGRPVKGVLMKQRKTSNGYLMVTLRRNGKRADRLTHRLVAMALLSNPDNLPQINHKNEDKTNNMVSNLEWCSSKYNANYGSRNERIAKRVAKAREQPICAITSFGHRYYFGSIKKAAALLGLDGSDVSRCLNGKVKHHHGFSFERASVPND</sequence>
<keyword evidence="4" id="KW-1185">Reference proteome</keyword>
<dbReference type="InterPro" id="IPR036388">
    <property type="entry name" value="WH-like_DNA-bd_sf"/>
</dbReference>
<proteinExistence type="predicted"/>
<dbReference type="Gene3D" id="3.90.75.20">
    <property type="match status" value="1"/>
</dbReference>
<dbReference type="InterPro" id="IPR010902">
    <property type="entry name" value="NUMOD4"/>
</dbReference>
<dbReference type="SUPFAM" id="SSF64496">
    <property type="entry name" value="DNA-binding domain of intron-encoded endonucleases"/>
    <property type="match status" value="1"/>
</dbReference>
<accession>A0A0P0IX70</accession>
<name>A0A0P0IX70_9CAUD</name>
<keyword evidence="3" id="KW-0378">Hydrolase</keyword>
<dbReference type="KEGG" id="vg:26633201"/>
<evidence type="ECO:0000313" key="4">
    <source>
        <dbReference type="Proteomes" id="UP000201898"/>
    </source>
</evidence>
<evidence type="ECO:0000259" key="1">
    <source>
        <dbReference type="Pfam" id="PF07463"/>
    </source>
</evidence>
<feature type="domain" description="NUMOD4" evidence="1">
    <location>
        <begin position="5"/>
        <end position="58"/>
    </location>
</feature>
<gene>
    <name evidence="3" type="ORF">CL1_61</name>
</gene>
<dbReference type="EMBL" id="KR905066">
    <property type="protein sequence ID" value="ALJ97771.1"/>
    <property type="molecule type" value="Genomic_DNA"/>
</dbReference>
<dbReference type="InterPro" id="IPR054307">
    <property type="entry name" value="I-HmuI_NUMOD-like"/>
</dbReference>
<dbReference type="GeneID" id="26633201"/>
<organism evidence="3 4">
    <name type="scientific">Lactobacillus phage CL1</name>
    <dbReference type="NCBI Taxonomy" id="1739607"/>
    <lineage>
        <taxon>Viruses</taxon>
        <taxon>Duplodnaviria</taxon>
        <taxon>Heunggongvirae</taxon>
        <taxon>Uroviricota</taxon>
        <taxon>Caudoviricetes</taxon>
        <taxon>Colunavirus</taxon>
        <taxon>Colunavirus CL1</taxon>
    </lineage>
</organism>
<dbReference type="Pfam" id="PF07463">
    <property type="entry name" value="NUMOD4"/>
    <property type="match status" value="1"/>
</dbReference>
<dbReference type="Pfam" id="PF22083">
    <property type="entry name" value="I-HmuI_NUMOD-like"/>
    <property type="match status" value="1"/>
</dbReference>
<dbReference type="GO" id="GO:0016788">
    <property type="term" value="F:hydrolase activity, acting on ester bonds"/>
    <property type="evidence" value="ECO:0007669"/>
    <property type="project" value="InterPro"/>
</dbReference>
<keyword evidence="3" id="KW-0540">Nuclease</keyword>